<evidence type="ECO:0000256" key="1">
    <source>
        <dbReference type="ARBA" id="ARBA00001255"/>
    </source>
</evidence>
<evidence type="ECO:0000259" key="4">
    <source>
        <dbReference type="Pfam" id="PF03537"/>
    </source>
</evidence>
<keyword evidence="3" id="KW-0472">Membrane</keyword>
<dbReference type="PANTHER" id="PTHR35273">
    <property type="entry name" value="ALPHA-1,4 POLYGALACTOSAMINIDASE, PUTATIVE (AFU_ORTHOLOGUE AFUA_3G07890)-RELATED"/>
    <property type="match status" value="1"/>
</dbReference>
<dbReference type="Gene3D" id="3.20.20.70">
    <property type="entry name" value="Aldolase class I"/>
    <property type="match status" value="1"/>
</dbReference>
<dbReference type="InterPro" id="IPR004352">
    <property type="entry name" value="GH114_TIM-barrel"/>
</dbReference>
<evidence type="ECO:0000313" key="5">
    <source>
        <dbReference type="EMBL" id="KAH0965518.1"/>
    </source>
</evidence>
<dbReference type="InterPro" id="IPR013785">
    <property type="entry name" value="Aldolase_TIM"/>
</dbReference>
<feature type="transmembrane region" description="Helical" evidence="3">
    <location>
        <begin position="29"/>
        <end position="52"/>
    </location>
</feature>
<dbReference type="EC" id="3.2.1.22" evidence="2"/>
<sequence>MLEKPRLGDGAETEKGCRRPLWMQQHTKAIIALAATTVLIVIGLAIGLGVGLTRGRGGGDDEGSDGGIAPNRTSVWKPGVGEPWQIVLKKAVEADGSPKSAAAAVMPPDVKILDIDVFDNDANTVAALRAAGVKVVCYFSAGSREDWRDDKDRFADADLGKGLDGWKGERWVNVSSPGVRDIMKDRIKVAANKGCDAIDPDNVDGYQNDNGLNLTAQGAADFVRFLSREAASYNMSTGLKNAASIIDDVLDAVAFSVNEQCVQYGECATFAPFIKAGKPVFHIEYPKDATKAEGDICSRAGKAADSDGFSTVIKKMDLDGWVEYCGGSTFTTKTSS</sequence>
<dbReference type="InterPro" id="IPR017853">
    <property type="entry name" value="GH"/>
</dbReference>
<dbReference type="SUPFAM" id="SSF51445">
    <property type="entry name" value="(Trans)glycosidases"/>
    <property type="match status" value="1"/>
</dbReference>
<organism evidence="5 6">
    <name type="scientific">Hirsutella rhossiliensis</name>
    <dbReference type="NCBI Taxonomy" id="111463"/>
    <lineage>
        <taxon>Eukaryota</taxon>
        <taxon>Fungi</taxon>
        <taxon>Dikarya</taxon>
        <taxon>Ascomycota</taxon>
        <taxon>Pezizomycotina</taxon>
        <taxon>Sordariomycetes</taxon>
        <taxon>Hypocreomycetidae</taxon>
        <taxon>Hypocreales</taxon>
        <taxon>Ophiocordycipitaceae</taxon>
        <taxon>Hirsutella</taxon>
    </lineage>
</organism>
<dbReference type="RefSeq" id="XP_044723031.1">
    <property type="nucleotide sequence ID" value="XM_044862005.1"/>
</dbReference>
<evidence type="ECO:0000256" key="2">
    <source>
        <dbReference type="ARBA" id="ARBA00012755"/>
    </source>
</evidence>
<comment type="caution">
    <text evidence="5">The sequence shown here is derived from an EMBL/GenBank/DDBJ whole genome shotgun (WGS) entry which is preliminary data.</text>
</comment>
<proteinExistence type="predicted"/>
<evidence type="ECO:0000313" key="6">
    <source>
        <dbReference type="Proteomes" id="UP000824596"/>
    </source>
</evidence>
<protein>
    <recommendedName>
        <fullName evidence="2">alpha-galactosidase</fullName>
        <ecNumber evidence="2">3.2.1.22</ecNumber>
    </recommendedName>
</protein>
<name>A0A9P8N0N1_9HYPO</name>
<keyword evidence="6" id="KW-1185">Reference proteome</keyword>
<feature type="domain" description="Glycoside-hydrolase family GH114 TIM-barrel" evidence="4">
    <location>
        <begin position="84"/>
        <end position="321"/>
    </location>
</feature>
<accession>A0A9P8N0N1</accession>
<reference evidence="5" key="1">
    <citation type="submission" date="2021-09" db="EMBL/GenBank/DDBJ databases">
        <title>A high-quality genome of the endoparasitic fungus Hirsutella rhossiliensis with a comparison of Hirsutella genomes reveals transposable elements contributing to genome size variation.</title>
        <authorList>
            <person name="Lin R."/>
            <person name="Jiao Y."/>
            <person name="Sun X."/>
            <person name="Ling J."/>
            <person name="Xie B."/>
            <person name="Cheng X."/>
        </authorList>
    </citation>
    <scope>NUCLEOTIDE SEQUENCE</scope>
    <source>
        <strain evidence="5">HR02</strain>
    </source>
</reference>
<dbReference type="GeneID" id="68352663"/>
<keyword evidence="3" id="KW-0812">Transmembrane</keyword>
<dbReference type="PANTHER" id="PTHR35273:SF2">
    <property type="entry name" value="ALPHA-GALACTOSIDASE"/>
    <property type="match status" value="1"/>
</dbReference>
<dbReference type="AlphaFoldDB" id="A0A9P8N0N1"/>
<dbReference type="EMBL" id="JAIZPD010000003">
    <property type="protein sequence ID" value="KAH0965518.1"/>
    <property type="molecule type" value="Genomic_DNA"/>
</dbReference>
<gene>
    <name evidence="5" type="ORF">HRG_03534</name>
</gene>
<evidence type="ECO:0000256" key="3">
    <source>
        <dbReference type="SAM" id="Phobius"/>
    </source>
</evidence>
<comment type="catalytic activity">
    <reaction evidence="1">
        <text>Hydrolysis of terminal, non-reducing alpha-D-galactose residues in alpha-D-galactosides, including galactose oligosaccharides, galactomannans and galactolipids.</text>
        <dbReference type="EC" id="3.2.1.22"/>
    </reaction>
</comment>
<keyword evidence="3" id="KW-1133">Transmembrane helix</keyword>
<dbReference type="OrthoDB" id="2108802at2759"/>
<dbReference type="Proteomes" id="UP000824596">
    <property type="component" value="Unassembled WGS sequence"/>
</dbReference>
<dbReference type="Pfam" id="PF03537">
    <property type="entry name" value="Glyco_hydro_114"/>
    <property type="match status" value="1"/>
</dbReference>
<dbReference type="GO" id="GO:0004557">
    <property type="term" value="F:alpha-galactosidase activity"/>
    <property type="evidence" value="ECO:0007669"/>
    <property type="project" value="UniProtKB-EC"/>
</dbReference>